<evidence type="ECO:0000313" key="11">
    <source>
        <dbReference type="Proteomes" id="UP001500067"/>
    </source>
</evidence>
<dbReference type="InterPro" id="IPR036909">
    <property type="entry name" value="Cyt_c-like_dom_sf"/>
</dbReference>
<name>A0ABP8NNH5_9BACT</name>
<dbReference type="PANTHER" id="PTHR30600:SF10">
    <property type="entry name" value="BLL6722 PROTEIN"/>
    <property type="match status" value="1"/>
</dbReference>
<keyword evidence="5" id="KW-0574">Periplasm</keyword>
<dbReference type="Pfam" id="PF03150">
    <property type="entry name" value="CCP_MauG"/>
    <property type="match status" value="1"/>
</dbReference>
<keyword evidence="11" id="KW-1185">Reference proteome</keyword>
<evidence type="ECO:0000259" key="9">
    <source>
        <dbReference type="PROSITE" id="PS51007"/>
    </source>
</evidence>
<evidence type="ECO:0000256" key="6">
    <source>
        <dbReference type="ARBA" id="ARBA00023002"/>
    </source>
</evidence>
<dbReference type="InterPro" id="IPR004852">
    <property type="entry name" value="Di-haem_cyt_c_peroxidsae"/>
</dbReference>
<evidence type="ECO:0000256" key="4">
    <source>
        <dbReference type="ARBA" id="ARBA00022729"/>
    </source>
</evidence>
<protein>
    <submittedName>
        <fullName evidence="10">Cytochrome c peroxidase</fullName>
    </submittedName>
</protein>
<evidence type="ECO:0000256" key="1">
    <source>
        <dbReference type="ARBA" id="ARBA00004418"/>
    </source>
</evidence>
<dbReference type="GO" id="GO:0004601">
    <property type="term" value="F:peroxidase activity"/>
    <property type="evidence" value="ECO:0007669"/>
    <property type="project" value="UniProtKB-KW"/>
</dbReference>
<dbReference type="Pfam" id="PF00034">
    <property type="entry name" value="Cytochrom_C"/>
    <property type="match status" value="1"/>
</dbReference>
<feature type="domain" description="Cytochrome c" evidence="9">
    <location>
        <begin position="200"/>
        <end position="322"/>
    </location>
</feature>
<keyword evidence="2 8" id="KW-0349">Heme</keyword>
<evidence type="ECO:0000256" key="8">
    <source>
        <dbReference type="PROSITE-ProRule" id="PRU00433"/>
    </source>
</evidence>
<evidence type="ECO:0000256" key="7">
    <source>
        <dbReference type="ARBA" id="ARBA00023004"/>
    </source>
</evidence>
<keyword evidence="10" id="KW-0575">Peroxidase</keyword>
<organism evidence="10 11">
    <name type="scientific">Nemorincola caseinilytica</name>
    <dbReference type="NCBI Taxonomy" id="2054315"/>
    <lineage>
        <taxon>Bacteria</taxon>
        <taxon>Pseudomonadati</taxon>
        <taxon>Bacteroidota</taxon>
        <taxon>Chitinophagia</taxon>
        <taxon>Chitinophagales</taxon>
        <taxon>Chitinophagaceae</taxon>
        <taxon>Nemorincola</taxon>
    </lineage>
</organism>
<comment type="caution">
    <text evidence="10">The sequence shown here is derived from an EMBL/GenBank/DDBJ whole genome shotgun (WGS) entry which is preliminary data.</text>
</comment>
<keyword evidence="4" id="KW-0732">Signal</keyword>
<proteinExistence type="predicted"/>
<dbReference type="RefSeq" id="WP_345084152.1">
    <property type="nucleotide sequence ID" value="NZ_BAABFA010000019.1"/>
</dbReference>
<comment type="subcellular location">
    <subcellularLocation>
        <location evidence="1">Periplasm</location>
    </subcellularLocation>
</comment>
<keyword evidence="6" id="KW-0560">Oxidoreductase</keyword>
<dbReference type="EMBL" id="BAABFA010000019">
    <property type="protein sequence ID" value="GAA4468787.1"/>
    <property type="molecule type" value="Genomic_DNA"/>
</dbReference>
<evidence type="ECO:0000256" key="5">
    <source>
        <dbReference type="ARBA" id="ARBA00022764"/>
    </source>
</evidence>
<dbReference type="InterPro" id="IPR026259">
    <property type="entry name" value="MauG/Cytc_peroxidase"/>
</dbReference>
<accession>A0ABP8NNH5</accession>
<dbReference type="Proteomes" id="UP001500067">
    <property type="component" value="Unassembled WGS sequence"/>
</dbReference>
<dbReference type="PANTHER" id="PTHR30600">
    <property type="entry name" value="CYTOCHROME C PEROXIDASE-RELATED"/>
    <property type="match status" value="1"/>
</dbReference>
<keyword evidence="7 8" id="KW-0408">Iron</keyword>
<evidence type="ECO:0000313" key="10">
    <source>
        <dbReference type="EMBL" id="GAA4468787.1"/>
    </source>
</evidence>
<evidence type="ECO:0000256" key="2">
    <source>
        <dbReference type="ARBA" id="ARBA00022617"/>
    </source>
</evidence>
<evidence type="ECO:0000256" key="3">
    <source>
        <dbReference type="ARBA" id="ARBA00022723"/>
    </source>
</evidence>
<dbReference type="Gene3D" id="1.10.760.10">
    <property type="entry name" value="Cytochrome c-like domain"/>
    <property type="match status" value="2"/>
</dbReference>
<reference evidence="11" key="1">
    <citation type="journal article" date="2019" name="Int. J. Syst. Evol. Microbiol.">
        <title>The Global Catalogue of Microorganisms (GCM) 10K type strain sequencing project: providing services to taxonomists for standard genome sequencing and annotation.</title>
        <authorList>
            <consortium name="The Broad Institute Genomics Platform"/>
            <consortium name="The Broad Institute Genome Sequencing Center for Infectious Disease"/>
            <person name="Wu L."/>
            <person name="Ma J."/>
        </authorList>
    </citation>
    <scope>NUCLEOTIDE SEQUENCE [LARGE SCALE GENOMIC DNA]</scope>
    <source>
        <strain evidence="11">JCM 32105</strain>
    </source>
</reference>
<dbReference type="InterPro" id="IPR051395">
    <property type="entry name" value="Cytochrome_c_Peroxidase/MauG"/>
</dbReference>
<keyword evidence="3 8" id="KW-0479">Metal-binding</keyword>
<dbReference type="PIRSF" id="PIRSF000294">
    <property type="entry name" value="Cytochrome-c_peroxidase"/>
    <property type="match status" value="1"/>
</dbReference>
<sequence length="337" mass="37486">MRKAVVTGLLVLLVALAGFRKKEKVQPGIPQRWPAPAYDLGDAPLSEKKIQLGRLLFYDPILSRDSTISCASCHSPYNAFTHVDHSLSHGIDGRIGTRNSPVLVNLAWSTTLMWDGSITHLDEQAATPISNPLEMDESMPHIVQKLQANDAYRRLFRDAFGRRGITDKNVLRALSQFMLTLVSANARYDSVKRGEAEFTESEARGYALFTRHCSACHTEPLFTSNGFENNGLAVDDSLHDIGRMKITHLGSDSLKFKVPTLRNIAQSPPYMHDGRFKTLGQVLNNYIMGIQQSPTLNPRLQKGIYLTAVQKADLVAFLYTLSDHAFLSDPRHGIPGK</sequence>
<dbReference type="PROSITE" id="PS51007">
    <property type="entry name" value="CYTC"/>
    <property type="match status" value="1"/>
</dbReference>
<gene>
    <name evidence="10" type="ORF">GCM10023093_27060</name>
</gene>
<dbReference type="InterPro" id="IPR009056">
    <property type="entry name" value="Cyt_c-like_dom"/>
</dbReference>
<dbReference type="SUPFAM" id="SSF46626">
    <property type="entry name" value="Cytochrome c"/>
    <property type="match status" value="2"/>
</dbReference>